<proteinExistence type="predicted"/>
<evidence type="ECO:0000313" key="1">
    <source>
        <dbReference type="EMBL" id="GIY46545.1"/>
    </source>
</evidence>
<accession>A0AAV4TJI4</accession>
<dbReference type="AlphaFoldDB" id="A0AAV4TJI4"/>
<organism evidence="1 2">
    <name type="scientific">Caerostris darwini</name>
    <dbReference type="NCBI Taxonomy" id="1538125"/>
    <lineage>
        <taxon>Eukaryota</taxon>
        <taxon>Metazoa</taxon>
        <taxon>Ecdysozoa</taxon>
        <taxon>Arthropoda</taxon>
        <taxon>Chelicerata</taxon>
        <taxon>Arachnida</taxon>
        <taxon>Araneae</taxon>
        <taxon>Araneomorphae</taxon>
        <taxon>Entelegynae</taxon>
        <taxon>Araneoidea</taxon>
        <taxon>Araneidae</taxon>
        <taxon>Caerostris</taxon>
    </lineage>
</organism>
<dbReference type="Proteomes" id="UP001054837">
    <property type="component" value="Unassembled WGS sequence"/>
</dbReference>
<protein>
    <submittedName>
        <fullName evidence="1">Uncharacterized protein</fullName>
    </submittedName>
</protein>
<reference evidence="1 2" key="1">
    <citation type="submission" date="2021-06" db="EMBL/GenBank/DDBJ databases">
        <title>Caerostris darwini draft genome.</title>
        <authorList>
            <person name="Kono N."/>
            <person name="Arakawa K."/>
        </authorList>
    </citation>
    <scope>NUCLEOTIDE SEQUENCE [LARGE SCALE GENOMIC DNA]</scope>
</reference>
<name>A0AAV4TJI4_9ARAC</name>
<dbReference type="EMBL" id="BPLQ01009775">
    <property type="protein sequence ID" value="GIY46545.1"/>
    <property type="molecule type" value="Genomic_DNA"/>
</dbReference>
<evidence type="ECO:0000313" key="2">
    <source>
        <dbReference type="Proteomes" id="UP001054837"/>
    </source>
</evidence>
<gene>
    <name evidence="1" type="ORF">CDAR_490171</name>
</gene>
<keyword evidence="2" id="KW-1185">Reference proteome</keyword>
<comment type="caution">
    <text evidence="1">The sequence shown here is derived from an EMBL/GenBank/DDBJ whole genome shotgun (WGS) entry which is preliminary data.</text>
</comment>
<sequence>MSVKNTCIFRLDKSNEGFDLILSGETFDCFRLFAILYTYDTFEELSGKEIHREQEEYQLKEDARDLKREACDCAFYTLEIMCPKLKYIFKRNKQDI</sequence>